<evidence type="ECO:0000313" key="1">
    <source>
        <dbReference type="EMBL" id="CAA9306215.1"/>
    </source>
</evidence>
<protein>
    <submittedName>
        <fullName evidence="1">Uncharacterized protein</fullName>
    </submittedName>
</protein>
<proteinExistence type="predicted"/>
<sequence>ETSWISGDRRRCPAHQRCRRALLAASPPDLRPGSSTRV</sequence>
<accession>A0A6J4KHZ5</accession>
<name>A0A6J4KHZ5_9CYAN</name>
<dbReference type="EMBL" id="CADCTZ010000065">
    <property type="protein sequence ID" value="CAA9306215.1"/>
    <property type="molecule type" value="Genomic_DNA"/>
</dbReference>
<reference evidence="1" key="1">
    <citation type="submission" date="2020-02" db="EMBL/GenBank/DDBJ databases">
        <authorList>
            <person name="Meier V. D."/>
        </authorList>
    </citation>
    <scope>NUCLEOTIDE SEQUENCE</scope>
    <source>
        <strain evidence="1">AVDCRST_MAG84</strain>
    </source>
</reference>
<dbReference type="AlphaFoldDB" id="A0A6J4KHZ5"/>
<gene>
    <name evidence="1" type="ORF">AVDCRST_MAG84-459</name>
</gene>
<feature type="non-terminal residue" evidence="1">
    <location>
        <position position="38"/>
    </location>
</feature>
<organism evidence="1">
    <name type="scientific">uncultured Microcoleus sp</name>
    <dbReference type="NCBI Taxonomy" id="259945"/>
    <lineage>
        <taxon>Bacteria</taxon>
        <taxon>Bacillati</taxon>
        <taxon>Cyanobacteriota</taxon>
        <taxon>Cyanophyceae</taxon>
        <taxon>Oscillatoriophycideae</taxon>
        <taxon>Oscillatoriales</taxon>
        <taxon>Microcoleaceae</taxon>
        <taxon>Microcoleus</taxon>
        <taxon>environmental samples</taxon>
    </lineage>
</organism>
<feature type="non-terminal residue" evidence="1">
    <location>
        <position position="1"/>
    </location>
</feature>